<evidence type="ECO:0000313" key="2">
    <source>
        <dbReference type="EMBL" id="MEK0086220.1"/>
    </source>
</evidence>
<protein>
    <submittedName>
        <fullName evidence="2">Tape measure protein</fullName>
    </submittedName>
</protein>
<feature type="domain" description="Tape measure protein N-terminal" evidence="1">
    <location>
        <begin position="2"/>
        <end position="120"/>
    </location>
</feature>
<proteinExistence type="predicted"/>
<dbReference type="Proteomes" id="UP001375743">
    <property type="component" value="Unassembled WGS sequence"/>
</dbReference>
<dbReference type="EMBL" id="JBBLZC010000090">
    <property type="protein sequence ID" value="MEK0086220.1"/>
    <property type="molecule type" value="Genomic_DNA"/>
</dbReference>
<reference evidence="2 3" key="1">
    <citation type="submission" date="2024-01" db="EMBL/GenBank/DDBJ databases">
        <title>Multi-omics insights into the function and evolution of sodium benzoate biodegradation pathways in Benzoatithermus flavus gen. nov., sp. nov. from hot spring.</title>
        <authorList>
            <person name="Hu C.-J."/>
            <person name="Li W.-J."/>
        </authorList>
    </citation>
    <scope>NUCLEOTIDE SEQUENCE [LARGE SCALE GENOMIC DNA]</scope>
    <source>
        <strain evidence="2 3">SYSU G07066</strain>
    </source>
</reference>
<dbReference type="InterPro" id="IPR053058">
    <property type="entry name" value="Mulikevirus_tape_measure"/>
</dbReference>
<dbReference type="Pfam" id="PF20155">
    <property type="entry name" value="TMP_3"/>
    <property type="match status" value="1"/>
</dbReference>
<accession>A0ABU8Y0N1</accession>
<keyword evidence="3" id="KW-1185">Reference proteome</keyword>
<gene>
    <name evidence="2" type="ORF">U1T56_24040</name>
</gene>
<dbReference type="NCBIfam" id="TIGR02675">
    <property type="entry name" value="tape_meas_nterm"/>
    <property type="match status" value="1"/>
</dbReference>
<dbReference type="PANTHER" id="PTHR38812:SF2">
    <property type="entry name" value="MU-LIKE PROPHAGE FLUMU PROTEIN GP42"/>
    <property type="match status" value="1"/>
</dbReference>
<feature type="non-terminal residue" evidence="2">
    <location>
        <position position="234"/>
    </location>
</feature>
<evidence type="ECO:0000259" key="1">
    <source>
        <dbReference type="Pfam" id="PF20155"/>
    </source>
</evidence>
<comment type="caution">
    <text evidence="2">The sequence shown here is derived from an EMBL/GenBank/DDBJ whole genome shotgun (WGS) entry which is preliminary data.</text>
</comment>
<evidence type="ECO:0000313" key="3">
    <source>
        <dbReference type="Proteomes" id="UP001375743"/>
    </source>
</evidence>
<feature type="non-terminal residue" evidence="2">
    <location>
        <position position="1"/>
    </location>
</feature>
<dbReference type="RefSeq" id="WP_418162048.1">
    <property type="nucleotide sequence ID" value="NZ_JBBLZC010000090.1"/>
</dbReference>
<sequence length="234" mass="25664">MKKLGDAVAAIGGNDQTLESVARAIGQIQAKGKLSAEEMQQLAEAGLPVWDILSKKMGKSTAELMEMTSEGKLLAKDVVPLLVDGLGERFSGAMDKQSKTFSGMMSTLKDNLNMLAGTIAKPAFEFSKSILEKAIPAVNQLQTAFEQGGWTGMLKTIFSADFVTQFTQMNGTVKNFLNQIKSDFQSTFQSLIPKIQPFFDSLKNFFNTVLQAWQSIGPTILSFINFLFRQILTI</sequence>
<dbReference type="PANTHER" id="PTHR38812">
    <property type="entry name" value="MU-LIKE PROPHAGE FLUMU PROTEIN GP42"/>
    <property type="match status" value="1"/>
</dbReference>
<name>A0ABU8Y0N1_9PROT</name>
<organism evidence="2 3">
    <name type="scientific">Benzoatithermus flavus</name>
    <dbReference type="NCBI Taxonomy" id="3108223"/>
    <lineage>
        <taxon>Bacteria</taxon>
        <taxon>Pseudomonadati</taxon>
        <taxon>Pseudomonadota</taxon>
        <taxon>Alphaproteobacteria</taxon>
        <taxon>Geminicoccales</taxon>
        <taxon>Geminicoccaceae</taxon>
        <taxon>Benzoatithermus</taxon>
    </lineage>
</organism>
<dbReference type="InterPro" id="IPR013491">
    <property type="entry name" value="Tape_meas_N"/>
</dbReference>